<evidence type="ECO:0000313" key="3">
    <source>
        <dbReference type="Proteomes" id="UP000198504"/>
    </source>
</evidence>
<feature type="transmembrane region" description="Helical" evidence="1">
    <location>
        <begin position="48"/>
        <end position="67"/>
    </location>
</feature>
<reference evidence="3" key="1">
    <citation type="submission" date="2016-10" db="EMBL/GenBank/DDBJ databases">
        <authorList>
            <person name="Varghese N."/>
            <person name="Submissions S."/>
        </authorList>
    </citation>
    <scope>NUCLEOTIDE SEQUENCE [LARGE SCALE GENOMIC DNA]</scope>
    <source>
        <strain evidence="3">CGMCC 4.6856</strain>
    </source>
</reference>
<keyword evidence="3" id="KW-1185">Reference proteome</keyword>
<dbReference type="Proteomes" id="UP000198504">
    <property type="component" value="Unassembled WGS sequence"/>
</dbReference>
<feature type="transmembrane region" description="Helical" evidence="1">
    <location>
        <begin position="79"/>
        <end position="99"/>
    </location>
</feature>
<protein>
    <recommendedName>
        <fullName evidence="4">Integral membrane protein</fullName>
    </recommendedName>
</protein>
<accession>A0A1H9KWY4</accession>
<dbReference type="OrthoDB" id="3540634at2"/>
<dbReference type="STRING" id="1036181.SAMN05421756_10845"/>
<evidence type="ECO:0008006" key="4">
    <source>
        <dbReference type="Google" id="ProtNLM"/>
    </source>
</evidence>
<organism evidence="2 3">
    <name type="scientific">Microlunatus flavus</name>
    <dbReference type="NCBI Taxonomy" id="1036181"/>
    <lineage>
        <taxon>Bacteria</taxon>
        <taxon>Bacillati</taxon>
        <taxon>Actinomycetota</taxon>
        <taxon>Actinomycetes</taxon>
        <taxon>Propionibacteriales</taxon>
        <taxon>Propionibacteriaceae</taxon>
        <taxon>Microlunatus</taxon>
    </lineage>
</organism>
<proteinExistence type="predicted"/>
<evidence type="ECO:0000313" key="2">
    <source>
        <dbReference type="EMBL" id="SER03387.1"/>
    </source>
</evidence>
<evidence type="ECO:0000256" key="1">
    <source>
        <dbReference type="SAM" id="Phobius"/>
    </source>
</evidence>
<gene>
    <name evidence="2" type="ORF">SAMN05421756_10845</name>
</gene>
<dbReference type="RefSeq" id="WP_091183692.1">
    <property type="nucleotide sequence ID" value="NZ_FOFA01000008.1"/>
</dbReference>
<dbReference type="AlphaFoldDB" id="A0A1H9KWY4"/>
<keyword evidence="1" id="KW-0812">Transmembrane</keyword>
<keyword evidence="1" id="KW-0472">Membrane</keyword>
<dbReference type="EMBL" id="FOFA01000008">
    <property type="protein sequence ID" value="SER03387.1"/>
    <property type="molecule type" value="Genomic_DNA"/>
</dbReference>
<feature type="transmembrane region" description="Helical" evidence="1">
    <location>
        <begin position="111"/>
        <end position="134"/>
    </location>
</feature>
<sequence length="137" mass="14127">MTLSSSELVTAGVVLLLVVTVAYGGTFVLRVTTGQQPANELQRSFFRAGHAHAAVLIVLGLLVLVLVSSPGVPGWSRFGASGVLWAAVLMPAGFFLSVLGRDPHRPSRLLVLLWLGAAVLTAGLVCAGVGLVLAGTR</sequence>
<name>A0A1H9KWY4_9ACTN</name>
<keyword evidence="1" id="KW-1133">Transmembrane helix</keyword>